<evidence type="ECO:0000313" key="2">
    <source>
        <dbReference type="Proteomes" id="UP001157502"/>
    </source>
</evidence>
<reference evidence="1" key="1">
    <citation type="submission" date="2021-05" db="EMBL/GenBank/DDBJ databases">
        <authorList>
            <person name="Pan Q."/>
            <person name="Jouanno E."/>
            <person name="Zahm M."/>
            <person name="Klopp C."/>
            <person name="Cabau C."/>
            <person name="Louis A."/>
            <person name="Berthelot C."/>
            <person name="Parey E."/>
            <person name="Roest Crollius H."/>
            <person name="Montfort J."/>
            <person name="Robinson-Rechavi M."/>
            <person name="Bouchez O."/>
            <person name="Lampietro C."/>
            <person name="Lopez Roques C."/>
            <person name="Donnadieu C."/>
            <person name="Postlethwait J."/>
            <person name="Bobe J."/>
            <person name="Dillon D."/>
            <person name="Chandos A."/>
            <person name="von Hippel F."/>
            <person name="Guiguen Y."/>
        </authorList>
    </citation>
    <scope>NUCLEOTIDE SEQUENCE</scope>
    <source>
        <strain evidence="1">YG-Jan2019</strain>
    </source>
</reference>
<organism evidence="1 2">
    <name type="scientific">Dallia pectoralis</name>
    <name type="common">Alaska blackfish</name>
    <dbReference type="NCBI Taxonomy" id="75939"/>
    <lineage>
        <taxon>Eukaryota</taxon>
        <taxon>Metazoa</taxon>
        <taxon>Chordata</taxon>
        <taxon>Craniata</taxon>
        <taxon>Vertebrata</taxon>
        <taxon>Euteleostomi</taxon>
        <taxon>Actinopterygii</taxon>
        <taxon>Neopterygii</taxon>
        <taxon>Teleostei</taxon>
        <taxon>Protacanthopterygii</taxon>
        <taxon>Esociformes</taxon>
        <taxon>Umbridae</taxon>
        <taxon>Dallia</taxon>
    </lineage>
</organism>
<accession>A0ACC2GN07</accession>
<dbReference type="EMBL" id="CM055738">
    <property type="protein sequence ID" value="KAJ8004850.1"/>
    <property type="molecule type" value="Genomic_DNA"/>
</dbReference>
<comment type="caution">
    <text evidence="1">The sequence shown here is derived from an EMBL/GenBank/DDBJ whole genome shotgun (WGS) entry which is preliminary data.</text>
</comment>
<evidence type="ECO:0000313" key="1">
    <source>
        <dbReference type="EMBL" id="KAJ8004850.1"/>
    </source>
</evidence>
<gene>
    <name evidence="1" type="ORF">DPEC_G00140580</name>
</gene>
<name>A0ACC2GN07_DALPE</name>
<sequence length="271" mass="30570">MHKQVVSINQVCAPHRPKICWRIYRQTDEMTSPTSEKIVLLIGTSTVSLNERFTAILKNELQEPVDVEVLSQQQAASIANRKLALEMENRASVQAALQPRSPKLRLGTCTVLRRLGRPKGSLMRGRTRSRRWAVGRLRGMNRRRFKVLGNIQRGFFRKVSLYRGVNRMHTWAGANKRMLLQGLQGSQPASPGVRVSRGAKNGLRGRGRGERLSQRGRGRFQGYGRGMGRPGKVPSKEELDNQLDDYMSMSKTRLDADLDSYMAMAGSDYMA</sequence>
<proteinExistence type="predicted"/>
<dbReference type="Proteomes" id="UP001157502">
    <property type="component" value="Chromosome 11"/>
</dbReference>
<protein>
    <submittedName>
        <fullName evidence="1">Uncharacterized protein</fullName>
    </submittedName>
</protein>
<keyword evidence="2" id="KW-1185">Reference proteome</keyword>